<accession>G5A402</accession>
<feature type="transmembrane region" description="Helical" evidence="9">
    <location>
        <begin position="736"/>
        <end position="757"/>
    </location>
</feature>
<dbReference type="InterPro" id="IPR011527">
    <property type="entry name" value="ABC1_TM_dom"/>
</dbReference>
<dbReference type="PROSITE" id="PS50893">
    <property type="entry name" value="ABC_TRANSPORTER_2"/>
    <property type="match status" value="1"/>
</dbReference>
<evidence type="ECO:0000313" key="12">
    <source>
        <dbReference type="EMBL" id="EGZ10262.1"/>
    </source>
</evidence>
<keyword evidence="3 9" id="KW-0812">Transmembrane</keyword>
<feature type="transmembrane region" description="Helical" evidence="9">
    <location>
        <begin position="99"/>
        <end position="120"/>
    </location>
</feature>
<gene>
    <name evidence="12" type="ORF">PHYSODRAFT_247172</name>
</gene>
<keyword evidence="4" id="KW-0677">Repeat</keyword>
<dbReference type="PROSITE" id="PS50929">
    <property type="entry name" value="ABC_TM1F"/>
    <property type="match status" value="2"/>
</dbReference>
<dbReference type="GO" id="GO:0016887">
    <property type="term" value="F:ATP hydrolysis activity"/>
    <property type="evidence" value="ECO:0007669"/>
    <property type="project" value="InterPro"/>
</dbReference>
<feature type="domain" description="ABC transporter" evidence="10">
    <location>
        <begin position="195"/>
        <end position="422"/>
    </location>
</feature>
<organism evidence="12 13">
    <name type="scientific">Phytophthora sojae (strain P6497)</name>
    <name type="common">Soybean stem and root rot agent</name>
    <name type="synonym">Phytophthora megasperma f. sp. glycines</name>
    <dbReference type="NCBI Taxonomy" id="1094619"/>
    <lineage>
        <taxon>Eukaryota</taxon>
        <taxon>Sar</taxon>
        <taxon>Stramenopiles</taxon>
        <taxon>Oomycota</taxon>
        <taxon>Peronosporomycetes</taxon>
        <taxon>Peronosporales</taxon>
        <taxon>Peronosporaceae</taxon>
        <taxon>Phytophthora</taxon>
    </lineage>
</organism>
<evidence type="ECO:0000256" key="6">
    <source>
        <dbReference type="ARBA" id="ARBA00022840"/>
    </source>
</evidence>
<dbReference type="InterPro" id="IPR036640">
    <property type="entry name" value="ABC1_TM_sf"/>
</dbReference>
<evidence type="ECO:0000256" key="2">
    <source>
        <dbReference type="ARBA" id="ARBA00022448"/>
    </source>
</evidence>
<dbReference type="InterPro" id="IPR003593">
    <property type="entry name" value="AAA+_ATPase"/>
</dbReference>
<dbReference type="KEGG" id="psoj:PHYSODRAFT_247172"/>
<dbReference type="Gene3D" id="1.20.1560.10">
    <property type="entry name" value="ABC transporter type 1, transmembrane domain"/>
    <property type="match status" value="2"/>
</dbReference>
<dbReference type="Pfam" id="PF00664">
    <property type="entry name" value="ABC_membrane"/>
    <property type="match status" value="2"/>
</dbReference>
<dbReference type="RefSeq" id="XP_009535123.1">
    <property type="nucleotide sequence ID" value="XM_009536828.1"/>
</dbReference>
<dbReference type="InterPro" id="IPR050173">
    <property type="entry name" value="ABC_transporter_C-like"/>
</dbReference>
<dbReference type="CDD" id="cd18580">
    <property type="entry name" value="ABC_6TM_ABCC_D2"/>
    <property type="match status" value="1"/>
</dbReference>
<protein>
    <recommendedName>
        <fullName evidence="14">Multidrug resistance protein ABC superfamily</fullName>
    </recommendedName>
</protein>
<dbReference type="FunCoup" id="G5A402">
    <property type="interactions" value="3"/>
</dbReference>
<dbReference type="OMA" id="QDVNFHI"/>
<dbReference type="InterPro" id="IPR003439">
    <property type="entry name" value="ABC_transporter-like_ATP-bd"/>
</dbReference>
<dbReference type="InterPro" id="IPR027417">
    <property type="entry name" value="P-loop_NTPase"/>
</dbReference>
<dbReference type="FunFam" id="1.20.1560.10:FF:000123">
    <property type="entry name" value="Mini-chromosome maintenance complex-binding protein"/>
    <property type="match status" value="1"/>
</dbReference>
<dbReference type="SMR" id="G5A402"/>
<dbReference type="Proteomes" id="UP000002640">
    <property type="component" value="Unassembled WGS sequence"/>
</dbReference>
<dbReference type="AlphaFoldDB" id="G5A402"/>
<evidence type="ECO:0000256" key="3">
    <source>
        <dbReference type="ARBA" id="ARBA00022692"/>
    </source>
</evidence>
<keyword evidence="13" id="KW-1185">Reference proteome</keyword>
<keyword evidence="7 9" id="KW-1133">Transmembrane helix</keyword>
<keyword evidence="6" id="KW-0067">ATP-binding</keyword>
<evidence type="ECO:0000259" key="10">
    <source>
        <dbReference type="PROSITE" id="PS50893"/>
    </source>
</evidence>
<feature type="transmembrane region" description="Helical" evidence="9">
    <location>
        <begin position="504"/>
        <end position="527"/>
    </location>
</feature>
<dbReference type="FunFam" id="3.40.50.300:FF:000997">
    <property type="entry name" value="Multidrug resistance-associated protein 1"/>
    <property type="match status" value="1"/>
</dbReference>
<evidence type="ECO:0000259" key="11">
    <source>
        <dbReference type="PROSITE" id="PS50929"/>
    </source>
</evidence>
<dbReference type="GO" id="GO:0005774">
    <property type="term" value="C:vacuolar membrane"/>
    <property type="evidence" value="ECO:0007669"/>
    <property type="project" value="UniProtKB-SubCell"/>
</dbReference>
<dbReference type="Gene3D" id="3.40.50.300">
    <property type="entry name" value="P-loop containing nucleotide triphosphate hydrolases"/>
    <property type="match status" value="2"/>
</dbReference>
<dbReference type="EMBL" id="JH159159">
    <property type="protein sequence ID" value="EGZ10262.1"/>
    <property type="molecule type" value="Genomic_DNA"/>
</dbReference>
<evidence type="ECO:0008006" key="14">
    <source>
        <dbReference type="Google" id="ProtNLM"/>
    </source>
</evidence>
<evidence type="ECO:0000256" key="4">
    <source>
        <dbReference type="ARBA" id="ARBA00022737"/>
    </source>
</evidence>
<dbReference type="SMART" id="SM00382">
    <property type="entry name" value="AAA"/>
    <property type="match status" value="2"/>
</dbReference>
<name>G5A402_PHYSP</name>
<dbReference type="SUPFAM" id="SSF90123">
    <property type="entry name" value="ABC transporter transmembrane region"/>
    <property type="match status" value="2"/>
</dbReference>
<reference evidence="12 13" key="1">
    <citation type="journal article" date="2006" name="Science">
        <title>Phytophthora genome sequences uncover evolutionary origins and mechanisms of pathogenesis.</title>
        <authorList>
            <person name="Tyler B.M."/>
            <person name="Tripathy S."/>
            <person name="Zhang X."/>
            <person name="Dehal P."/>
            <person name="Jiang R.H."/>
            <person name="Aerts A."/>
            <person name="Arredondo F.D."/>
            <person name="Baxter L."/>
            <person name="Bensasson D."/>
            <person name="Beynon J.L."/>
            <person name="Chapman J."/>
            <person name="Damasceno C.M."/>
            <person name="Dorrance A.E."/>
            <person name="Dou D."/>
            <person name="Dickerman A.W."/>
            <person name="Dubchak I.L."/>
            <person name="Garbelotto M."/>
            <person name="Gijzen M."/>
            <person name="Gordon S.G."/>
            <person name="Govers F."/>
            <person name="Grunwald N.J."/>
            <person name="Huang W."/>
            <person name="Ivors K.L."/>
            <person name="Jones R.W."/>
            <person name="Kamoun S."/>
            <person name="Krampis K."/>
            <person name="Lamour K.H."/>
            <person name="Lee M.K."/>
            <person name="McDonald W.H."/>
            <person name="Medina M."/>
            <person name="Meijer H.J."/>
            <person name="Nordberg E.K."/>
            <person name="Maclean D.J."/>
            <person name="Ospina-Giraldo M.D."/>
            <person name="Morris P.F."/>
            <person name="Phuntumart V."/>
            <person name="Putnam N.H."/>
            <person name="Rash S."/>
            <person name="Rose J.K."/>
            <person name="Sakihama Y."/>
            <person name="Salamov A.A."/>
            <person name="Savidor A."/>
            <person name="Scheuring C.F."/>
            <person name="Smith B.M."/>
            <person name="Sobral B.W."/>
            <person name="Terry A."/>
            <person name="Torto-Alalibo T.A."/>
            <person name="Win J."/>
            <person name="Xu Z."/>
            <person name="Zhang H."/>
            <person name="Grigoriev I.V."/>
            <person name="Rokhsar D.S."/>
            <person name="Boore J.L."/>
        </authorList>
    </citation>
    <scope>NUCLEOTIDE SEQUENCE [LARGE SCALE GENOMIC DNA]</scope>
    <source>
        <strain evidence="12 13">P6497</strain>
    </source>
</reference>
<evidence type="ECO:0000256" key="1">
    <source>
        <dbReference type="ARBA" id="ARBA00004128"/>
    </source>
</evidence>
<evidence type="ECO:0000256" key="5">
    <source>
        <dbReference type="ARBA" id="ARBA00022741"/>
    </source>
</evidence>
<dbReference type="Pfam" id="PF00005">
    <property type="entry name" value="ABC_tran"/>
    <property type="match status" value="2"/>
</dbReference>
<evidence type="ECO:0000256" key="7">
    <source>
        <dbReference type="ARBA" id="ARBA00022989"/>
    </source>
</evidence>
<feature type="transmembrane region" description="Helical" evidence="9">
    <location>
        <begin position="643"/>
        <end position="665"/>
    </location>
</feature>
<feature type="transmembrane region" description="Helical" evidence="9">
    <location>
        <begin position="769"/>
        <end position="786"/>
    </location>
</feature>
<dbReference type="CDD" id="cd03250">
    <property type="entry name" value="ABCC_MRP_domain1"/>
    <property type="match status" value="1"/>
</dbReference>
<dbReference type="GO" id="GO:0005524">
    <property type="term" value="F:ATP binding"/>
    <property type="evidence" value="ECO:0007669"/>
    <property type="project" value="UniProtKB-KW"/>
</dbReference>
<sequence length="979" mass="107978">MAVLHIKHDLLTVIDERVKVTSEALQGIRVMKFYAWEESLAHRVEKIRAKEIALLRKFHLCQVANNVMLFLTPAFLSGVTLGIYVAINGTISVIDAFTLIAMVNICRTALIQLPVTIAACSHARIAFARIGSYLSSDEYGPALLEDDSNHGHGTAVVPVGGISVREANFEWPVLRNTPDVVVVTPAPDEVSEIMFDLDRSARDSDHEREQKSFRLEGVNLEIDPGSLGMVIGTVGAGKSSMINALLGEMTLKRGSFDIRGGISYVSQDTWIRNLNVRDNILFGEPFDTERYDTVLRVSQLAMDLHALPHGDQTEIGERGINLSGRQKARVAIARALYRSHYEILLLDDPLSAVDPHVAHGIFDECVMGLARSRTRILVLNSHYDLLSQADKVLVVRDGAIAGEGTYEEVLAMFPDLGISPGTAATPNAAAARTGDGDDLTLEDALPDIEKIPAEAVAAVVEKSTDEPKAEDARETGGQLIQAEDRVKGTVNMGVYKTYFDESGLNGFVVIFLIVVFYTVSQAVRVVVDWWPSHWAKNMPRRGVDPTYSGETYAWWYVGLIILATLMTLGRALFLTESCVRTSKNLHNDLFRRVLAAPVNRYFDVTPVGRVLNRFSNDLDQLDSSLPKDYQLVVQHSSMALGSLVVSAFASYWIAVAYIPIIAIFFVTGQFVKKTSCEVKRLEGVTRTPAYNLFSETLSGLQTIRAFKMQATFERMNKKVVDENANMYITFWAAGRWLAARLDMLSVVIIVVVTAYLVSTKGQLNPMTAGISLTYSLMLTSVIQWVLRSFDRVDSAMTSVERLLYFRQIPQEVDAPDCTPINSSVWPSQGAIKFDNLCLKYRPELPLVLRGVSMDIRGGEKVGICGRTGAGQSSLMIALFRICEFESGRPGHHPAGPVLFSGPLRENLDPFGEYSDAEIWTVMKQVHMAATLEKWGAGLDVRRQLLCIGCALLKNSKIVVLDEATANVDTTTDSLIQATI</sequence>
<dbReference type="GeneID" id="20637689"/>
<feature type="transmembrane region" description="Helical" evidence="9">
    <location>
        <begin position="553"/>
        <end position="573"/>
    </location>
</feature>
<evidence type="ECO:0000256" key="8">
    <source>
        <dbReference type="ARBA" id="ARBA00023136"/>
    </source>
</evidence>
<dbReference type="InParanoid" id="G5A402"/>
<keyword evidence="5" id="KW-0547">Nucleotide-binding</keyword>
<comment type="subcellular location">
    <subcellularLocation>
        <location evidence="1">Vacuole membrane</location>
        <topology evidence="1">Multi-pass membrane protein</topology>
    </subcellularLocation>
</comment>
<proteinExistence type="predicted"/>
<dbReference type="GO" id="GO:0140359">
    <property type="term" value="F:ABC-type transporter activity"/>
    <property type="evidence" value="ECO:0007669"/>
    <property type="project" value="InterPro"/>
</dbReference>
<dbReference type="SUPFAM" id="SSF52540">
    <property type="entry name" value="P-loop containing nucleoside triphosphate hydrolases"/>
    <property type="match status" value="2"/>
</dbReference>
<dbReference type="PANTHER" id="PTHR24223">
    <property type="entry name" value="ATP-BINDING CASSETTE SUB-FAMILY C"/>
    <property type="match status" value="1"/>
</dbReference>
<dbReference type="PANTHER" id="PTHR24223:SF443">
    <property type="entry name" value="MULTIDRUG-RESISTANCE LIKE PROTEIN 1, ISOFORM I"/>
    <property type="match status" value="1"/>
</dbReference>
<feature type="transmembrane region" description="Helical" evidence="9">
    <location>
        <begin position="67"/>
        <end position="87"/>
    </location>
</feature>
<evidence type="ECO:0000256" key="9">
    <source>
        <dbReference type="SAM" id="Phobius"/>
    </source>
</evidence>
<keyword evidence="2" id="KW-0813">Transport</keyword>
<feature type="domain" description="ABC transmembrane type-1" evidence="11">
    <location>
        <begin position="1"/>
        <end position="122"/>
    </location>
</feature>
<keyword evidence="8 9" id="KW-0472">Membrane</keyword>
<feature type="domain" description="ABC transmembrane type-1" evidence="11">
    <location>
        <begin position="511"/>
        <end position="794"/>
    </location>
</feature>
<dbReference type="InterPro" id="IPR044726">
    <property type="entry name" value="ABCC_6TM_D2"/>
</dbReference>
<evidence type="ECO:0000313" key="13">
    <source>
        <dbReference type="Proteomes" id="UP000002640"/>
    </source>
</evidence>